<evidence type="ECO:0000313" key="1">
    <source>
        <dbReference type="EMBL" id="MBK1883132.1"/>
    </source>
</evidence>
<protein>
    <recommendedName>
        <fullName evidence="3">DUF4432 domain-containing protein</fullName>
    </recommendedName>
</protein>
<gene>
    <name evidence="1" type="ORF">JIN85_11940</name>
</gene>
<dbReference type="AlphaFoldDB" id="A0A934VV26"/>
<dbReference type="GO" id="GO:0005975">
    <property type="term" value="P:carbohydrate metabolic process"/>
    <property type="evidence" value="ECO:0007669"/>
    <property type="project" value="InterPro"/>
</dbReference>
<dbReference type="RefSeq" id="WP_200270951.1">
    <property type="nucleotide sequence ID" value="NZ_JAENIJ010000018.1"/>
</dbReference>
<sequence length="363" mass="39520">MKSIHGAASYQLESDRVRLAIARAGGHLAPVEFRLGGHQVSPYALAPWQPGEVDPELPVLLKSLRGDFLCLPFGPQENGPPHGETANGDWQEIGRSDHSLTLEIQATDVGARVTKTIELKPGQTAIYLEHQIDGLVGDFNYGSHPILDLSSEKNGRISVSPFRWASVYPGFFSDPADGASQALKPGTHFADLSCVPLESGGETDLTRFPARAGNDDLVMMVNEPSTPEQPFAWSAVSLEGYVWLCLKNPADFPSTLLWLSNGGRSAAPWNGRHVGKLGVEEVCSHFCDGPAISRQDLLAKDRIPTSRHFTGDRVNLRLIQAVAAIPENFGRVTRIVPAGDRQIRIVGETGCEVIESIDWRYVI</sequence>
<accession>A0A934VV26</accession>
<organism evidence="1 2">
    <name type="scientific">Luteolibacter pohnpeiensis</name>
    <dbReference type="NCBI Taxonomy" id="454153"/>
    <lineage>
        <taxon>Bacteria</taxon>
        <taxon>Pseudomonadati</taxon>
        <taxon>Verrucomicrobiota</taxon>
        <taxon>Verrucomicrobiia</taxon>
        <taxon>Verrucomicrobiales</taxon>
        <taxon>Verrucomicrobiaceae</taxon>
        <taxon>Luteolibacter</taxon>
    </lineage>
</organism>
<dbReference type="GO" id="GO:0003824">
    <property type="term" value="F:catalytic activity"/>
    <property type="evidence" value="ECO:0007669"/>
    <property type="project" value="InterPro"/>
</dbReference>
<dbReference type="InterPro" id="IPR011013">
    <property type="entry name" value="Gal_mutarotase_sf_dom"/>
</dbReference>
<name>A0A934VV26_9BACT</name>
<evidence type="ECO:0008006" key="3">
    <source>
        <dbReference type="Google" id="ProtNLM"/>
    </source>
</evidence>
<proteinExistence type="predicted"/>
<dbReference type="GO" id="GO:0030246">
    <property type="term" value="F:carbohydrate binding"/>
    <property type="evidence" value="ECO:0007669"/>
    <property type="project" value="InterPro"/>
</dbReference>
<dbReference type="Proteomes" id="UP000603141">
    <property type="component" value="Unassembled WGS sequence"/>
</dbReference>
<dbReference type="SUPFAM" id="SSF74650">
    <property type="entry name" value="Galactose mutarotase-like"/>
    <property type="match status" value="1"/>
</dbReference>
<evidence type="ECO:0000313" key="2">
    <source>
        <dbReference type="Proteomes" id="UP000603141"/>
    </source>
</evidence>
<keyword evidence="2" id="KW-1185">Reference proteome</keyword>
<reference evidence="1" key="1">
    <citation type="submission" date="2021-01" db="EMBL/GenBank/DDBJ databases">
        <title>Modified the classification status of verrucomicrobia.</title>
        <authorList>
            <person name="Feng X."/>
        </authorList>
    </citation>
    <scope>NUCLEOTIDE SEQUENCE</scope>
    <source>
        <strain evidence="1">KCTC 22041</strain>
    </source>
</reference>
<dbReference type="EMBL" id="JAENIJ010000018">
    <property type="protein sequence ID" value="MBK1883132.1"/>
    <property type="molecule type" value="Genomic_DNA"/>
</dbReference>
<comment type="caution">
    <text evidence="1">The sequence shown here is derived from an EMBL/GenBank/DDBJ whole genome shotgun (WGS) entry which is preliminary data.</text>
</comment>